<sequence>MVSLGAAPLFGAERTDWWPGVELRAARPGVSWVVVNDVSALLCNDELDQTGAAAAVSMGIAYRTIDLCTRCVPYDREHGCKGRSPVAHVVAGRTHDRRARPRRA</sequence>
<reference evidence="1 2" key="1">
    <citation type="submission" date="2022-06" db="EMBL/GenBank/DDBJ databases">
        <title>Genomic Encyclopedia of Archaeal and Bacterial Type Strains, Phase II (KMG-II): from individual species to whole genera.</title>
        <authorList>
            <person name="Goeker M."/>
        </authorList>
    </citation>
    <scope>NUCLEOTIDE SEQUENCE [LARGE SCALE GENOMIC DNA]</scope>
    <source>
        <strain evidence="1 2">DSM 44255</strain>
    </source>
</reference>
<evidence type="ECO:0000313" key="2">
    <source>
        <dbReference type="Proteomes" id="UP001205185"/>
    </source>
</evidence>
<keyword evidence="2" id="KW-1185">Reference proteome</keyword>
<comment type="caution">
    <text evidence="1">The sequence shown here is derived from an EMBL/GenBank/DDBJ whole genome shotgun (WGS) entry which is preliminary data.</text>
</comment>
<evidence type="ECO:0000313" key="1">
    <source>
        <dbReference type="EMBL" id="MCP2270082.1"/>
    </source>
</evidence>
<dbReference type="Proteomes" id="UP001205185">
    <property type="component" value="Unassembled WGS sequence"/>
</dbReference>
<protein>
    <submittedName>
        <fullName evidence="1">Uncharacterized protein</fullName>
    </submittedName>
</protein>
<accession>A0ABT1IBT0</accession>
<dbReference type="EMBL" id="JAMTCO010000006">
    <property type="protein sequence ID" value="MCP2270082.1"/>
    <property type="molecule type" value="Genomic_DNA"/>
</dbReference>
<proteinExistence type="predicted"/>
<name>A0ABT1IBT0_9PSEU</name>
<organism evidence="1 2">
    <name type="scientific">Actinokineospora diospyrosa</name>
    <dbReference type="NCBI Taxonomy" id="103728"/>
    <lineage>
        <taxon>Bacteria</taxon>
        <taxon>Bacillati</taxon>
        <taxon>Actinomycetota</taxon>
        <taxon>Actinomycetes</taxon>
        <taxon>Pseudonocardiales</taxon>
        <taxon>Pseudonocardiaceae</taxon>
        <taxon>Actinokineospora</taxon>
    </lineage>
</organism>
<gene>
    <name evidence="1" type="ORF">LV75_002583</name>
</gene>